<evidence type="ECO:0000313" key="1">
    <source>
        <dbReference type="EMBL" id="KYO46166.1"/>
    </source>
</evidence>
<reference evidence="1 2" key="1">
    <citation type="journal article" date="2012" name="Genome Biol.">
        <title>Sequencing three crocodilian genomes to illuminate the evolution of archosaurs and amniotes.</title>
        <authorList>
            <person name="St John J.A."/>
            <person name="Braun E.L."/>
            <person name="Isberg S.R."/>
            <person name="Miles L.G."/>
            <person name="Chong A.Y."/>
            <person name="Gongora J."/>
            <person name="Dalzell P."/>
            <person name="Moran C."/>
            <person name="Bed'hom B."/>
            <person name="Abzhanov A."/>
            <person name="Burgess S.C."/>
            <person name="Cooksey A.M."/>
            <person name="Castoe T.A."/>
            <person name="Crawford N.G."/>
            <person name="Densmore L.D."/>
            <person name="Drew J.C."/>
            <person name="Edwards S.V."/>
            <person name="Faircloth B.C."/>
            <person name="Fujita M.K."/>
            <person name="Greenwold M.J."/>
            <person name="Hoffmann F.G."/>
            <person name="Howard J.M."/>
            <person name="Iguchi T."/>
            <person name="Janes D.E."/>
            <person name="Khan S.Y."/>
            <person name="Kohno S."/>
            <person name="de Koning A.J."/>
            <person name="Lance S.L."/>
            <person name="McCarthy F.M."/>
            <person name="McCormack J.E."/>
            <person name="Merchant M.E."/>
            <person name="Peterson D.G."/>
            <person name="Pollock D.D."/>
            <person name="Pourmand N."/>
            <person name="Raney B.J."/>
            <person name="Roessler K.A."/>
            <person name="Sanford J.R."/>
            <person name="Sawyer R.H."/>
            <person name="Schmidt C.J."/>
            <person name="Triplett E.W."/>
            <person name="Tuberville T.D."/>
            <person name="Venegas-Anaya M."/>
            <person name="Howard J.T."/>
            <person name="Jarvis E.D."/>
            <person name="Guillette L.J.Jr."/>
            <person name="Glenn T.C."/>
            <person name="Green R.E."/>
            <person name="Ray D.A."/>
        </authorList>
    </citation>
    <scope>NUCLEOTIDE SEQUENCE [LARGE SCALE GENOMIC DNA]</scope>
    <source>
        <strain evidence="1">KSC_2009_1</strain>
    </source>
</reference>
<organism evidence="1 2">
    <name type="scientific">Alligator mississippiensis</name>
    <name type="common">American alligator</name>
    <dbReference type="NCBI Taxonomy" id="8496"/>
    <lineage>
        <taxon>Eukaryota</taxon>
        <taxon>Metazoa</taxon>
        <taxon>Chordata</taxon>
        <taxon>Craniata</taxon>
        <taxon>Vertebrata</taxon>
        <taxon>Euteleostomi</taxon>
        <taxon>Archelosauria</taxon>
        <taxon>Archosauria</taxon>
        <taxon>Crocodylia</taxon>
        <taxon>Alligatoridae</taxon>
        <taxon>Alligatorinae</taxon>
        <taxon>Alligator</taxon>
    </lineage>
</organism>
<sequence length="177" mass="20412">MLEKSFTAIDQIKSNKAPEVDGIPPEALKYGIPALHFKLHALFIACWEQEKIPQDLRDAVIVTLYKNKDDKSDCSNYQGITLLSVVRKILARILLNRLVPFIAEEVLLESQCGFRANRGMIDMVFVLRQMQEKCREQNKGLYITYSVKHCKVNESRNGLWKILRKLGCPPEYLTMVR</sequence>
<keyword evidence="2" id="KW-1185">Reference proteome</keyword>
<comment type="caution">
    <text evidence="1">The sequence shown here is derived from an EMBL/GenBank/DDBJ whole genome shotgun (WGS) entry which is preliminary data.</text>
</comment>
<name>A0A151PAP5_ALLMI</name>
<evidence type="ECO:0000313" key="2">
    <source>
        <dbReference type="Proteomes" id="UP000050525"/>
    </source>
</evidence>
<gene>
    <name evidence="1" type="ORF">Y1Q_0021718</name>
</gene>
<protein>
    <recommendedName>
        <fullName evidence="3">Reverse transcriptase domain-containing protein</fullName>
    </recommendedName>
</protein>
<dbReference type="Proteomes" id="UP000050525">
    <property type="component" value="Unassembled WGS sequence"/>
</dbReference>
<accession>A0A151PAP5</accession>
<dbReference type="STRING" id="8496.A0A151PAP5"/>
<dbReference type="AlphaFoldDB" id="A0A151PAP5"/>
<evidence type="ECO:0008006" key="3">
    <source>
        <dbReference type="Google" id="ProtNLM"/>
    </source>
</evidence>
<proteinExistence type="predicted"/>
<dbReference type="EMBL" id="AKHW03000533">
    <property type="protein sequence ID" value="KYO46166.1"/>
    <property type="molecule type" value="Genomic_DNA"/>
</dbReference>
<dbReference type="PANTHER" id="PTHR19446">
    <property type="entry name" value="REVERSE TRANSCRIPTASES"/>
    <property type="match status" value="1"/>
</dbReference>